<keyword evidence="1" id="KW-0812">Transmembrane</keyword>
<evidence type="ECO:0000256" key="1">
    <source>
        <dbReference type="SAM" id="Phobius"/>
    </source>
</evidence>
<proteinExistence type="predicted"/>
<dbReference type="RefSeq" id="WP_069718868.1">
    <property type="nucleotide sequence ID" value="NZ_MJEH01000064.1"/>
</dbReference>
<keyword evidence="1" id="KW-0472">Membrane</keyword>
<organism evidence="2 3">
    <name type="scientific">Bacillus solimangrovi</name>
    <dbReference type="NCBI Taxonomy" id="1305675"/>
    <lineage>
        <taxon>Bacteria</taxon>
        <taxon>Bacillati</taxon>
        <taxon>Bacillota</taxon>
        <taxon>Bacilli</taxon>
        <taxon>Bacillales</taxon>
        <taxon>Bacillaceae</taxon>
        <taxon>Bacillus</taxon>
    </lineage>
</organism>
<feature type="transmembrane region" description="Helical" evidence="1">
    <location>
        <begin position="39"/>
        <end position="63"/>
    </location>
</feature>
<reference evidence="2 3" key="1">
    <citation type="submission" date="2016-08" db="EMBL/GenBank/DDBJ databases">
        <title>Genome of Bacillus solimangrovi GH2-4.</title>
        <authorList>
            <person name="Lim S."/>
            <person name="Kim B.-C."/>
        </authorList>
    </citation>
    <scope>NUCLEOTIDE SEQUENCE [LARGE SCALE GENOMIC DNA]</scope>
    <source>
        <strain evidence="2 3">GH2-4</strain>
    </source>
</reference>
<feature type="transmembrane region" description="Helical" evidence="1">
    <location>
        <begin position="75"/>
        <end position="95"/>
    </location>
</feature>
<keyword evidence="1" id="KW-1133">Transmembrane helix</keyword>
<name>A0A1E5LAJ1_9BACI</name>
<protein>
    <submittedName>
        <fullName evidence="2">Uncharacterized protein</fullName>
    </submittedName>
</protein>
<evidence type="ECO:0000313" key="3">
    <source>
        <dbReference type="Proteomes" id="UP000095209"/>
    </source>
</evidence>
<gene>
    <name evidence="2" type="ORF">BFG57_06945</name>
</gene>
<feature type="transmembrane region" description="Helical" evidence="1">
    <location>
        <begin position="12"/>
        <end position="33"/>
    </location>
</feature>
<accession>A0A1E5LAJ1</accession>
<evidence type="ECO:0000313" key="2">
    <source>
        <dbReference type="EMBL" id="OEH91101.1"/>
    </source>
</evidence>
<dbReference type="Proteomes" id="UP000095209">
    <property type="component" value="Unassembled WGS sequence"/>
</dbReference>
<keyword evidence="3" id="KW-1185">Reference proteome</keyword>
<sequence>MSNVKESQPKWFWKSIFIYMAFEWIYLFIFMFLTDSSEALATSVFYTTVAFFPVFFTLMLFFLIKKKYKITIDTIFYLFAPLLSYLPFWTILGSFL</sequence>
<dbReference type="AlphaFoldDB" id="A0A1E5LAJ1"/>
<comment type="caution">
    <text evidence="2">The sequence shown here is derived from an EMBL/GenBank/DDBJ whole genome shotgun (WGS) entry which is preliminary data.</text>
</comment>
<dbReference type="EMBL" id="MJEH01000064">
    <property type="protein sequence ID" value="OEH91101.1"/>
    <property type="molecule type" value="Genomic_DNA"/>
</dbReference>